<evidence type="ECO:0000313" key="7">
    <source>
        <dbReference type="EMBL" id="MDT9599699.1"/>
    </source>
</evidence>
<feature type="transmembrane region" description="Helical" evidence="5">
    <location>
        <begin position="414"/>
        <end position="433"/>
    </location>
</feature>
<evidence type="ECO:0000259" key="6">
    <source>
        <dbReference type="Pfam" id="PF04932"/>
    </source>
</evidence>
<feature type="transmembrane region" description="Helical" evidence="5">
    <location>
        <begin position="143"/>
        <end position="165"/>
    </location>
</feature>
<keyword evidence="8" id="KW-1185">Reference proteome</keyword>
<feature type="domain" description="O-antigen ligase-related" evidence="6">
    <location>
        <begin position="232"/>
        <end position="373"/>
    </location>
</feature>
<keyword evidence="3 5" id="KW-1133">Transmembrane helix</keyword>
<evidence type="ECO:0000256" key="3">
    <source>
        <dbReference type="ARBA" id="ARBA00022989"/>
    </source>
</evidence>
<dbReference type="Proteomes" id="UP001259572">
    <property type="component" value="Unassembled WGS sequence"/>
</dbReference>
<dbReference type="PANTHER" id="PTHR37422:SF23">
    <property type="entry name" value="TEICHURONIC ACID BIOSYNTHESIS PROTEIN TUAE"/>
    <property type="match status" value="1"/>
</dbReference>
<feature type="transmembrane region" description="Helical" evidence="5">
    <location>
        <begin position="360"/>
        <end position="380"/>
    </location>
</feature>
<keyword evidence="2 5" id="KW-0812">Transmembrane</keyword>
<comment type="subcellular location">
    <subcellularLocation>
        <location evidence="1">Membrane</location>
        <topology evidence="1">Multi-pass membrane protein</topology>
    </subcellularLocation>
</comment>
<reference evidence="7 8" key="1">
    <citation type="submission" date="2023-05" db="EMBL/GenBank/DDBJ databases">
        <authorList>
            <person name="Guo Y."/>
        </authorList>
    </citation>
    <scope>NUCLEOTIDE SEQUENCE [LARGE SCALE GENOMIC DNA]</scope>
    <source>
        <strain evidence="7 8">GR2756</strain>
    </source>
</reference>
<dbReference type="GO" id="GO:0016874">
    <property type="term" value="F:ligase activity"/>
    <property type="evidence" value="ECO:0007669"/>
    <property type="project" value="UniProtKB-KW"/>
</dbReference>
<evidence type="ECO:0000256" key="2">
    <source>
        <dbReference type="ARBA" id="ARBA00022692"/>
    </source>
</evidence>
<accession>A0ABU3Q8H3</accession>
<sequence>MIHYVRLGLIPAYLLLCLLLGGASAAGYWVNMLLQLLAIPIILWALIVQRSTPMAKAGRQLMLLLFLIVLLVLVQLVPLPPSLWTVFPGREQIADGYRMLDQPLPWLPISLSPHETISSSLWLLPAIAILLGILQLGYFKASWLTWVVVAVAIVSVALGALQIMGGEASSWYFYQITNFGASTGFFSNANHFATLMVVTLPFLAALYLNGRGHGRSVQHSSGLFVILSGALTVIVVGIALNGSLAGLGLSVPVLAATLMMIFSRKKKLPAWTLPVVAVLTLGSILLAFSAPFQNNLTTKEARTSQESRYTSFSRSLEAVQDFAPLGSGIGTFDDIYPYYENAARVTRVYMNHVHGDYIEIVLETGVAGFVLILLFLIWWVRRVASIWGSEDKDAFACAATVASAAILTHSVVDYPLRTVAISAIFAMCCALMAEPRAKVRKSRSEPRESQARHLSAD</sequence>
<keyword evidence="4 5" id="KW-0472">Membrane</keyword>
<dbReference type="EMBL" id="JAVUPU010000005">
    <property type="protein sequence ID" value="MDT9599699.1"/>
    <property type="molecule type" value="Genomic_DNA"/>
</dbReference>
<feature type="transmembrane region" description="Helical" evidence="5">
    <location>
        <begin position="246"/>
        <end position="263"/>
    </location>
</feature>
<dbReference type="InterPro" id="IPR007016">
    <property type="entry name" value="O-antigen_ligase-rel_domated"/>
</dbReference>
<protein>
    <submittedName>
        <fullName evidence="7">O-antigen ligase family protein</fullName>
    </submittedName>
</protein>
<feature type="transmembrane region" description="Helical" evidence="5">
    <location>
        <begin position="61"/>
        <end position="79"/>
    </location>
</feature>
<dbReference type="RefSeq" id="WP_315726786.1">
    <property type="nucleotide sequence ID" value="NZ_JAVUPU010000005.1"/>
</dbReference>
<comment type="caution">
    <text evidence="7">The sequence shown here is derived from an EMBL/GenBank/DDBJ whole genome shotgun (WGS) entry which is preliminary data.</text>
</comment>
<dbReference type="InterPro" id="IPR051533">
    <property type="entry name" value="WaaL-like"/>
</dbReference>
<feature type="transmembrane region" description="Helical" evidence="5">
    <location>
        <begin position="117"/>
        <end position="136"/>
    </location>
</feature>
<keyword evidence="7" id="KW-0436">Ligase</keyword>
<feature type="transmembrane region" description="Helical" evidence="5">
    <location>
        <begin position="220"/>
        <end position="240"/>
    </location>
</feature>
<feature type="transmembrane region" description="Helical" evidence="5">
    <location>
        <begin position="32"/>
        <end position="49"/>
    </location>
</feature>
<proteinExistence type="predicted"/>
<organism evidence="7 8">
    <name type="scientific">Sphingosinicella rhizophila</name>
    <dbReference type="NCBI Taxonomy" id="3050082"/>
    <lineage>
        <taxon>Bacteria</taxon>
        <taxon>Pseudomonadati</taxon>
        <taxon>Pseudomonadota</taxon>
        <taxon>Alphaproteobacteria</taxon>
        <taxon>Sphingomonadales</taxon>
        <taxon>Sphingosinicellaceae</taxon>
        <taxon>Sphingosinicella</taxon>
    </lineage>
</organism>
<feature type="transmembrane region" description="Helical" evidence="5">
    <location>
        <begin position="392"/>
        <end position="408"/>
    </location>
</feature>
<evidence type="ECO:0000313" key="8">
    <source>
        <dbReference type="Proteomes" id="UP001259572"/>
    </source>
</evidence>
<evidence type="ECO:0000256" key="5">
    <source>
        <dbReference type="SAM" id="Phobius"/>
    </source>
</evidence>
<feature type="transmembrane region" description="Helical" evidence="5">
    <location>
        <begin position="270"/>
        <end position="290"/>
    </location>
</feature>
<gene>
    <name evidence="7" type="ORF">RQX22_12125</name>
</gene>
<dbReference type="Pfam" id="PF04932">
    <property type="entry name" value="Wzy_C"/>
    <property type="match status" value="1"/>
</dbReference>
<feature type="transmembrane region" description="Helical" evidence="5">
    <location>
        <begin position="185"/>
        <end position="208"/>
    </location>
</feature>
<dbReference type="PANTHER" id="PTHR37422">
    <property type="entry name" value="TEICHURONIC ACID BIOSYNTHESIS PROTEIN TUAE"/>
    <property type="match status" value="1"/>
</dbReference>
<evidence type="ECO:0000256" key="1">
    <source>
        <dbReference type="ARBA" id="ARBA00004141"/>
    </source>
</evidence>
<evidence type="ECO:0000256" key="4">
    <source>
        <dbReference type="ARBA" id="ARBA00023136"/>
    </source>
</evidence>
<name>A0ABU3Q8H3_9SPHN</name>